<dbReference type="Gene3D" id="3.90.550.10">
    <property type="entry name" value="Spore Coat Polysaccharide Biosynthesis Protein SpsA, Chain A"/>
    <property type="match status" value="1"/>
</dbReference>
<sequence length="204" mass="21009">MTSMEDPYADYDEIDETAEVPPALGIVAEDGRGSLPFALIHGEALVAAATWSLGESGVTPVDFTTSWEGIVAAEEPLVLHDALCPMTPPAFIAHCVSTALARDAVVVGVRPVTDTVKNLTVEDGVPVLGATVDRSTLVSVASPIVLPPAVVAALDAWPSGDFADIAGALARRFPVVSVEAPSVGRRVASADDVRLLESLSAAAQ</sequence>
<proteinExistence type="predicted"/>
<name>A0A1J4N084_9ACTN</name>
<gene>
    <name evidence="1" type="ORF">UG56_020115</name>
</gene>
<dbReference type="EMBL" id="JZDQ02000031">
    <property type="protein sequence ID" value="OIJ24922.1"/>
    <property type="molecule type" value="Genomic_DNA"/>
</dbReference>
<dbReference type="OrthoDB" id="5186007at2"/>
<accession>A0A1J4N084</accession>
<dbReference type="STRING" id="1844.UG56_020115"/>
<evidence type="ECO:0000313" key="2">
    <source>
        <dbReference type="Proteomes" id="UP000033772"/>
    </source>
</evidence>
<organism evidence="1 2">
    <name type="scientific">Nocardioides luteus</name>
    <dbReference type="NCBI Taxonomy" id="1844"/>
    <lineage>
        <taxon>Bacteria</taxon>
        <taxon>Bacillati</taxon>
        <taxon>Actinomycetota</taxon>
        <taxon>Actinomycetes</taxon>
        <taxon>Propionibacteriales</taxon>
        <taxon>Nocardioidaceae</taxon>
        <taxon>Nocardioides</taxon>
    </lineage>
</organism>
<evidence type="ECO:0000313" key="1">
    <source>
        <dbReference type="EMBL" id="OIJ24922.1"/>
    </source>
</evidence>
<protein>
    <recommendedName>
        <fullName evidence="3">2-C-methyl-D-erythritol 4-phosphate cytidylyltransferase</fullName>
    </recommendedName>
</protein>
<reference evidence="1" key="1">
    <citation type="submission" date="2016-10" db="EMBL/GenBank/DDBJ databases">
        <title>Draft Genome Sequence of Nocardioides luteus Strain BAFB, an Alkane-Degrading Bacterium Isolated from JP-7 Polluted Soil.</title>
        <authorList>
            <person name="Brown L."/>
            <person name="Ruiz O.N."/>
            <person name="Gunasekera T."/>
        </authorList>
    </citation>
    <scope>NUCLEOTIDE SEQUENCE [LARGE SCALE GENOMIC DNA]</scope>
    <source>
        <strain evidence="1">BAFB</strain>
    </source>
</reference>
<dbReference type="InterPro" id="IPR029044">
    <property type="entry name" value="Nucleotide-diphossugar_trans"/>
</dbReference>
<keyword evidence="2" id="KW-1185">Reference proteome</keyword>
<dbReference type="SUPFAM" id="SSF53448">
    <property type="entry name" value="Nucleotide-diphospho-sugar transferases"/>
    <property type="match status" value="1"/>
</dbReference>
<dbReference type="Proteomes" id="UP000033772">
    <property type="component" value="Unassembled WGS sequence"/>
</dbReference>
<evidence type="ECO:0008006" key="3">
    <source>
        <dbReference type="Google" id="ProtNLM"/>
    </source>
</evidence>
<comment type="caution">
    <text evidence="1">The sequence shown here is derived from an EMBL/GenBank/DDBJ whole genome shotgun (WGS) entry which is preliminary data.</text>
</comment>
<dbReference type="AlphaFoldDB" id="A0A1J4N084"/>